<dbReference type="RefSeq" id="WP_018978651.1">
    <property type="nucleotide sequence ID" value="NZ_BMLN01000002.1"/>
</dbReference>
<keyword evidence="1" id="KW-1133">Transmembrane helix</keyword>
<comment type="caution">
    <text evidence="2">The sequence shown here is derived from an EMBL/GenBank/DDBJ whole genome shotgun (WGS) entry which is preliminary data.</text>
</comment>
<evidence type="ECO:0008006" key="4">
    <source>
        <dbReference type="Google" id="ProtNLM"/>
    </source>
</evidence>
<evidence type="ECO:0000313" key="3">
    <source>
        <dbReference type="Proteomes" id="UP000606653"/>
    </source>
</evidence>
<feature type="transmembrane region" description="Helical" evidence="1">
    <location>
        <begin position="83"/>
        <end position="102"/>
    </location>
</feature>
<name>A0ABQ2KVL9_9BACL</name>
<sequence length="116" mass="13435">MSTAFNIQMNSSEGREGASYFDGNIFQYIGWSIVGYLVTVFTLGLCYPLALVMIYKWKAEHTVVGGRRLSFDGTAVQLFGNWIKWWLLCIVTLGIYSFWLVIKLEQWKVKHTHFAR</sequence>
<dbReference type="EMBL" id="BMLN01000002">
    <property type="protein sequence ID" value="GGN94162.1"/>
    <property type="molecule type" value="Genomic_DNA"/>
</dbReference>
<proteinExistence type="predicted"/>
<evidence type="ECO:0000256" key="1">
    <source>
        <dbReference type="SAM" id="Phobius"/>
    </source>
</evidence>
<feature type="transmembrane region" description="Helical" evidence="1">
    <location>
        <begin position="33"/>
        <end position="55"/>
    </location>
</feature>
<reference evidence="3" key="1">
    <citation type="journal article" date="2019" name="Int. J. Syst. Evol. Microbiol.">
        <title>The Global Catalogue of Microorganisms (GCM) 10K type strain sequencing project: providing services to taxonomists for standard genome sequencing and annotation.</title>
        <authorList>
            <consortium name="The Broad Institute Genomics Platform"/>
            <consortium name="The Broad Institute Genome Sequencing Center for Infectious Disease"/>
            <person name="Wu L."/>
            <person name="Ma J."/>
        </authorList>
    </citation>
    <scope>NUCLEOTIDE SEQUENCE [LARGE SCALE GENOMIC DNA]</scope>
    <source>
        <strain evidence="3">CGMCC 1.6964</strain>
    </source>
</reference>
<dbReference type="InterPro" id="IPR010295">
    <property type="entry name" value="DUF898"/>
</dbReference>
<keyword evidence="1" id="KW-0812">Transmembrane</keyword>
<keyword evidence="1" id="KW-0472">Membrane</keyword>
<accession>A0ABQ2KVL9</accession>
<keyword evidence="3" id="KW-1185">Reference proteome</keyword>
<protein>
    <recommendedName>
        <fullName evidence="4">DUF898 family protein</fullName>
    </recommendedName>
</protein>
<gene>
    <name evidence="2" type="ORF">GCM10010969_08620</name>
</gene>
<dbReference type="Proteomes" id="UP000606653">
    <property type="component" value="Unassembled WGS sequence"/>
</dbReference>
<dbReference type="Pfam" id="PF05987">
    <property type="entry name" value="DUF898"/>
    <property type="match status" value="1"/>
</dbReference>
<evidence type="ECO:0000313" key="2">
    <source>
        <dbReference type="EMBL" id="GGN94162.1"/>
    </source>
</evidence>
<organism evidence="2 3">
    <name type="scientific">Saccharibacillus kuerlensis</name>
    <dbReference type="NCBI Taxonomy" id="459527"/>
    <lineage>
        <taxon>Bacteria</taxon>
        <taxon>Bacillati</taxon>
        <taxon>Bacillota</taxon>
        <taxon>Bacilli</taxon>
        <taxon>Bacillales</taxon>
        <taxon>Paenibacillaceae</taxon>
        <taxon>Saccharibacillus</taxon>
    </lineage>
</organism>